<proteinExistence type="predicted"/>
<comment type="caution">
    <text evidence="2">The sequence shown here is derived from an EMBL/GenBank/DDBJ whole genome shotgun (WGS) entry which is preliminary data.</text>
</comment>
<reference evidence="2 3" key="1">
    <citation type="submission" date="2017-08" db="EMBL/GenBank/DDBJ databases">
        <title>A Genome Sequence of Oceanimonas doudoroffii ATCC 27123T.</title>
        <authorList>
            <person name="Brennan M.A."/>
            <person name="Maclea K.S."/>
            <person name="Mcclelland W.D."/>
            <person name="Trachtenberg A.M."/>
        </authorList>
    </citation>
    <scope>NUCLEOTIDE SEQUENCE [LARGE SCALE GENOMIC DNA]</scope>
    <source>
        <strain evidence="2 3">ATCC 27123</strain>
    </source>
</reference>
<evidence type="ECO:0000313" key="2">
    <source>
        <dbReference type="EMBL" id="OXY83156.1"/>
    </source>
</evidence>
<dbReference type="InterPro" id="IPR014710">
    <property type="entry name" value="RmlC-like_jellyroll"/>
</dbReference>
<dbReference type="RefSeq" id="WP_094199931.1">
    <property type="nucleotide sequence ID" value="NZ_NBIM01000001.1"/>
</dbReference>
<name>A0A233RIE1_9GAMM</name>
<dbReference type="OrthoDB" id="5917767at2"/>
<dbReference type="SUPFAM" id="SSF51182">
    <property type="entry name" value="RmlC-like cupins"/>
    <property type="match status" value="1"/>
</dbReference>
<feature type="chain" id="PRO_5012534040" description="Cupin 2 conserved barrel domain-containing protein" evidence="1">
    <location>
        <begin position="25"/>
        <end position="121"/>
    </location>
</feature>
<keyword evidence="3" id="KW-1185">Reference proteome</keyword>
<dbReference type="EMBL" id="NBIM01000001">
    <property type="protein sequence ID" value="OXY83156.1"/>
    <property type="molecule type" value="Genomic_DNA"/>
</dbReference>
<sequence>MNKVLSRVIVGAIALAGLVSVAGAQEAAHIASPEQYELIFENDSVMVLRMELEPGEADTIHRHNNETVYFQSGGKIRIDEQGEVFEAEIPDGHVMWHQAWVHQVTNVGDTPVVAIIVEEKH</sequence>
<feature type="signal peptide" evidence="1">
    <location>
        <begin position="1"/>
        <end position="24"/>
    </location>
</feature>
<dbReference type="InterPro" id="IPR011051">
    <property type="entry name" value="RmlC_Cupin_sf"/>
</dbReference>
<dbReference type="AlphaFoldDB" id="A0A233RIE1"/>
<gene>
    <name evidence="2" type="ORF">B6S08_06565</name>
</gene>
<evidence type="ECO:0000256" key="1">
    <source>
        <dbReference type="SAM" id="SignalP"/>
    </source>
</evidence>
<keyword evidence="1" id="KW-0732">Signal</keyword>
<organism evidence="2 3">
    <name type="scientific">Oceanimonas doudoroffii</name>
    <dbReference type="NCBI Taxonomy" id="84158"/>
    <lineage>
        <taxon>Bacteria</taxon>
        <taxon>Pseudomonadati</taxon>
        <taxon>Pseudomonadota</taxon>
        <taxon>Gammaproteobacteria</taxon>
        <taxon>Aeromonadales</taxon>
        <taxon>Aeromonadaceae</taxon>
        <taxon>Oceanimonas</taxon>
    </lineage>
</organism>
<evidence type="ECO:0000313" key="3">
    <source>
        <dbReference type="Proteomes" id="UP000242757"/>
    </source>
</evidence>
<evidence type="ECO:0008006" key="4">
    <source>
        <dbReference type="Google" id="ProtNLM"/>
    </source>
</evidence>
<dbReference type="Gene3D" id="2.60.120.10">
    <property type="entry name" value="Jelly Rolls"/>
    <property type="match status" value="1"/>
</dbReference>
<dbReference type="Proteomes" id="UP000242757">
    <property type="component" value="Unassembled WGS sequence"/>
</dbReference>
<protein>
    <recommendedName>
        <fullName evidence="4">Cupin 2 conserved barrel domain-containing protein</fullName>
    </recommendedName>
</protein>
<accession>A0A233RIE1</accession>